<reference evidence="3" key="1">
    <citation type="journal article" date="2019" name="Int. J. Syst. Evol. Microbiol.">
        <title>The Global Catalogue of Microorganisms (GCM) 10K type strain sequencing project: providing services to taxonomists for standard genome sequencing and annotation.</title>
        <authorList>
            <consortium name="The Broad Institute Genomics Platform"/>
            <consortium name="The Broad Institute Genome Sequencing Center for Infectious Disease"/>
            <person name="Wu L."/>
            <person name="Ma J."/>
        </authorList>
    </citation>
    <scope>NUCLEOTIDE SEQUENCE [LARGE SCALE GENOMIC DNA]</scope>
    <source>
        <strain evidence="3">CCUG 50213</strain>
    </source>
</reference>
<evidence type="ECO:0000313" key="3">
    <source>
        <dbReference type="Proteomes" id="UP001597181"/>
    </source>
</evidence>
<organism evidence="2 3">
    <name type="scientific">Leucobacter albus</name>
    <dbReference type="NCBI Taxonomy" id="272210"/>
    <lineage>
        <taxon>Bacteria</taxon>
        <taxon>Bacillati</taxon>
        <taxon>Actinomycetota</taxon>
        <taxon>Actinomycetes</taxon>
        <taxon>Micrococcales</taxon>
        <taxon>Microbacteriaceae</taxon>
        <taxon>Leucobacter</taxon>
    </lineage>
</organism>
<protein>
    <submittedName>
        <fullName evidence="2">Uncharacterized protein</fullName>
    </submittedName>
</protein>
<dbReference type="RefSeq" id="WP_343959753.1">
    <property type="nucleotide sequence ID" value="NZ_BAAAKZ010000003.1"/>
</dbReference>
<comment type="caution">
    <text evidence="2">The sequence shown here is derived from an EMBL/GenBank/DDBJ whole genome shotgun (WGS) entry which is preliminary data.</text>
</comment>
<gene>
    <name evidence="2" type="ORF">ACFQ3U_03825</name>
</gene>
<keyword evidence="3" id="KW-1185">Reference proteome</keyword>
<evidence type="ECO:0000256" key="1">
    <source>
        <dbReference type="SAM" id="MobiDB-lite"/>
    </source>
</evidence>
<name>A0ABW3TL38_9MICO</name>
<dbReference type="Proteomes" id="UP001597181">
    <property type="component" value="Unassembled WGS sequence"/>
</dbReference>
<dbReference type="EMBL" id="JBHTLY010000001">
    <property type="protein sequence ID" value="MFD1201017.1"/>
    <property type="molecule type" value="Genomic_DNA"/>
</dbReference>
<accession>A0ABW3TL38</accession>
<feature type="region of interest" description="Disordered" evidence="1">
    <location>
        <begin position="300"/>
        <end position="334"/>
    </location>
</feature>
<evidence type="ECO:0000313" key="2">
    <source>
        <dbReference type="EMBL" id="MFD1201017.1"/>
    </source>
</evidence>
<proteinExistence type="predicted"/>
<sequence length="334" mass="34090">MHDQFAREFSRDPAVVELDLSSADNQAFTGGVGGEVSLRDDITDAELRAFGERVREFAVDHDTRVLGSAGPSNVRISVLFDGWRVPVLLDEAQGDALLDATKELRGDSRVDAVVFNSVEFTTVVDSATIEIADGDTAFAMLAESPGLFAQLAPSPTLTVTTQPGAAARVVLAGAPGPWLGSARAAYDGLTAELALTGFEADQEAATITLANEADLARAEALARAALQGSTLAVTFQSDLVTLFPGATGGAARALLAELPENARAALESVWTDDRALKLGATDTAAVAALARAIDGAGAGGAGGGAEPLSPVTIHTGDQSEPALSIQGAPGQLVA</sequence>